<comment type="caution">
    <text evidence="7">The sequence shown here is derived from an EMBL/GenBank/DDBJ whole genome shotgun (WGS) entry which is preliminary data.</text>
</comment>
<dbReference type="Pfam" id="PF01262">
    <property type="entry name" value="AlaDh_PNT_C"/>
    <property type="match status" value="1"/>
</dbReference>
<gene>
    <name evidence="7" type="ORF">IX84_12110</name>
</gene>
<dbReference type="PANTHER" id="PTHR42795">
    <property type="entry name" value="ALANINE DEHYDROGENASE"/>
    <property type="match status" value="1"/>
</dbReference>
<evidence type="ECO:0000313" key="7">
    <source>
        <dbReference type="EMBL" id="KGE87868.1"/>
    </source>
</evidence>
<dbReference type="SMART" id="SM01003">
    <property type="entry name" value="AlaDh_PNT_N"/>
    <property type="match status" value="1"/>
</dbReference>
<dbReference type="STRING" id="1524460.IX84_12110"/>
<keyword evidence="4" id="KW-0520">NAD</keyword>
<organism evidence="7 8">
    <name type="scientific">Phaeodactylibacter xiamenensis</name>
    <dbReference type="NCBI Taxonomy" id="1524460"/>
    <lineage>
        <taxon>Bacteria</taxon>
        <taxon>Pseudomonadati</taxon>
        <taxon>Bacteroidota</taxon>
        <taxon>Saprospiria</taxon>
        <taxon>Saprospirales</taxon>
        <taxon>Haliscomenobacteraceae</taxon>
        <taxon>Phaeodactylibacter</taxon>
    </lineage>
</organism>
<dbReference type="GO" id="GO:0005886">
    <property type="term" value="C:plasma membrane"/>
    <property type="evidence" value="ECO:0007669"/>
    <property type="project" value="TreeGrafter"/>
</dbReference>
<accession>A0A098S882</accession>
<dbReference type="AlphaFoldDB" id="A0A098S882"/>
<keyword evidence="3" id="KW-0560">Oxidoreductase</keyword>
<dbReference type="InterPro" id="IPR008143">
    <property type="entry name" value="Ala_DH/PNT_CS2"/>
</dbReference>
<dbReference type="InterPro" id="IPR008141">
    <property type="entry name" value="Ala_DH"/>
</dbReference>
<dbReference type="PANTHER" id="PTHR42795:SF1">
    <property type="entry name" value="ALANINE DEHYDROGENASE"/>
    <property type="match status" value="1"/>
</dbReference>
<dbReference type="InterPro" id="IPR007886">
    <property type="entry name" value="AlaDH/PNT_N"/>
</dbReference>
<evidence type="ECO:0000256" key="3">
    <source>
        <dbReference type="ARBA" id="ARBA00023002"/>
    </source>
</evidence>
<evidence type="ECO:0000259" key="5">
    <source>
        <dbReference type="SMART" id="SM01002"/>
    </source>
</evidence>
<evidence type="ECO:0000256" key="1">
    <source>
        <dbReference type="ARBA" id="ARBA00005689"/>
    </source>
</evidence>
<dbReference type="CDD" id="cd05305">
    <property type="entry name" value="L-AlaDH"/>
    <property type="match status" value="1"/>
</dbReference>
<keyword evidence="8" id="KW-1185">Reference proteome</keyword>
<dbReference type="InterPro" id="IPR036291">
    <property type="entry name" value="NAD(P)-bd_dom_sf"/>
</dbReference>
<dbReference type="RefSeq" id="WP_044220773.1">
    <property type="nucleotide sequence ID" value="NZ_CAKZLC010000355.1"/>
</dbReference>
<dbReference type="SUPFAM" id="SSF52283">
    <property type="entry name" value="Formate/glycerate dehydrogenase catalytic domain-like"/>
    <property type="match status" value="1"/>
</dbReference>
<dbReference type="Proteomes" id="UP000029736">
    <property type="component" value="Unassembled WGS sequence"/>
</dbReference>
<sequence length="410" mass="44600">MSDKQKKKIPIPKEFTEQQFMPQAEMLQVSNKPNKLYIGIPKEITMQENRVALVPSSVATLIGHGHRVVVESGAGQESSYSDHDYSETGADIAYSAEQVYKADVIIKVAPPTQAEIELMHPNQILISPLQLPIINADYINKLRQKRVIALAMEYIKDESDTFPIVRIMSEMAGISAMLTAAELMATTSGGKGVLLGGISGVPSAKVVILGAGIVAEYATRTALGLGAEVRIFDNNIYKLKRLQNQVGRPLYTSAINPHYLEAELIYADVAIGAMHSKSGRTPIVVSEEMVMNMKPGAVIIDVSIDQGGCFATSEVTTFDHPTFSKHEVIHYCVPNIASRVSRTASVAVSNILTPILLKAGSTGSIEHLLFNNHGLRHGVYTYKGCLTNSYLGERFSIKSTDLDLLITSNL</sequence>
<dbReference type="GO" id="GO:0042853">
    <property type="term" value="P:L-alanine catabolic process"/>
    <property type="evidence" value="ECO:0007669"/>
    <property type="project" value="InterPro"/>
</dbReference>
<dbReference type="Pfam" id="PF05222">
    <property type="entry name" value="AlaDh_PNT_N"/>
    <property type="match status" value="1"/>
</dbReference>
<dbReference type="OrthoDB" id="9804592at2"/>
<dbReference type="InterPro" id="IPR007698">
    <property type="entry name" value="AlaDH/PNT_NAD(H)-bd"/>
</dbReference>
<dbReference type="EMBL" id="JPOS01000029">
    <property type="protein sequence ID" value="KGE87868.1"/>
    <property type="molecule type" value="Genomic_DNA"/>
</dbReference>
<dbReference type="SUPFAM" id="SSF51735">
    <property type="entry name" value="NAD(P)-binding Rossmann-fold domains"/>
    <property type="match status" value="1"/>
</dbReference>
<dbReference type="SMART" id="SM01002">
    <property type="entry name" value="AlaDh_PNT_C"/>
    <property type="match status" value="1"/>
</dbReference>
<dbReference type="GO" id="GO:0000286">
    <property type="term" value="F:alanine dehydrogenase activity"/>
    <property type="evidence" value="ECO:0007669"/>
    <property type="project" value="UniProtKB-EC"/>
</dbReference>
<evidence type="ECO:0000259" key="6">
    <source>
        <dbReference type="SMART" id="SM01003"/>
    </source>
</evidence>
<dbReference type="Gene3D" id="3.40.50.720">
    <property type="entry name" value="NAD(P)-binding Rossmann-like Domain"/>
    <property type="match status" value="2"/>
</dbReference>
<reference evidence="7 8" key="1">
    <citation type="journal article" date="2014" name="Int. J. Syst. Evol. Microbiol.">
        <title>Phaeodactylibacter xiamenensis gen. nov., sp. nov., a member of the family Saprospiraceae isolated from the marine alga Phaeodactylum tricornutum.</title>
        <authorList>
            <person name="Chen Z.Jr."/>
            <person name="Lei X."/>
            <person name="Lai Q."/>
            <person name="Li Y."/>
            <person name="Zhang B."/>
            <person name="Zhang J."/>
            <person name="Zhang H."/>
            <person name="Yang L."/>
            <person name="Zheng W."/>
            <person name="Tian Y."/>
            <person name="Yu Z."/>
            <person name="Xu H.Jr."/>
            <person name="Zheng T."/>
        </authorList>
    </citation>
    <scope>NUCLEOTIDE SEQUENCE [LARGE SCALE GENOMIC DNA]</scope>
    <source>
        <strain evidence="7 8">KD52</strain>
    </source>
</reference>
<proteinExistence type="inferred from homology"/>
<protein>
    <recommendedName>
        <fullName evidence="2">alanine dehydrogenase</fullName>
        <ecNumber evidence="2">1.4.1.1</ecNumber>
    </recommendedName>
</protein>
<feature type="domain" description="Alanine dehydrogenase/pyridine nucleotide transhydrogenase NAD(H)-binding" evidence="5">
    <location>
        <begin position="184"/>
        <end position="332"/>
    </location>
</feature>
<evidence type="ECO:0000256" key="2">
    <source>
        <dbReference type="ARBA" id="ARBA00012897"/>
    </source>
</evidence>
<dbReference type="EC" id="1.4.1.1" evidence="2"/>
<evidence type="ECO:0000313" key="8">
    <source>
        <dbReference type="Proteomes" id="UP000029736"/>
    </source>
</evidence>
<evidence type="ECO:0000256" key="4">
    <source>
        <dbReference type="ARBA" id="ARBA00023027"/>
    </source>
</evidence>
<comment type="similarity">
    <text evidence="1">Belongs to the AlaDH/PNT family.</text>
</comment>
<name>A0A098S882_9BACT</name>
<feature type="domain" description="Alanine dehydrogenase/pyridine nucleotide transhydrogenase N-terminal" evidence="6">
    <location>
        <begin position="39"/>
        <end position="172"/>
    </location>
</feature>
<dbReference type="PROSITE" id="PS00837">
    <property type="entry name" value="ALADH_PNT_2"/>
    <property type="match status" value="1"/>
</dbReference>